<evidence type="ECO:0000256" key="2">
    <source>
        <dbReference type="ARBA" id="ARBA00007647"/>
    </source>
</evidence>
<dbReference type="Pfam" id="PF01697">
    <property type="entry name" value="Glyco_transf_92"/>
    <property type="match status" value="2"/>
</dbReference>
<evidence type="ECO:0000256" key="6">
    <source>
        <dbReference type="ARBA" id="ARBA00022989"/>
    </source>
</evidence>
<keyword evidence="7 8" id="KW-0472">Membrane</keyword>
<keyword evidence="10" id="KW-1185">Reference proteome</keyword>
<evidence type="ECO:0000256" key="3">
    <source>
        <dbReference type="ARBA" id="ARBA00022676"/>
    </source>
</evidence>
<dbReference type="AlphaFoldDB" id="A0AAV4BGA2"/>
<dbReference type="PANTHER" id="PTHR21461">
    <property type="entry name" value="GLYCOSYLTRANSFERASE FAMILY 92 PROTEIN"/>
    <property type="match status" value="1"/>
</dbReference>
<keyword evidence="6 8" id="KW-1133">Transmembrane helix</keyword>
<comment type="similarity">
    <text evidence="2">Belongs to the glycosyltransferase 92 family.</text>
</comment>
<accession>A0AAV4BGA2</accession>
<keyword evidence="5 8" id="KW-0812">Transmembrane</keyword>
<dbReference type="PANTHER" id="PTHR21461:SF69">
    <property type="entry name" value="GLYCOSYLTRANSFERASE FAMILY 92 PROTEIN"/>
    <property type="match status" value="1"/>
</dbReference>
<keyword evidence="4" id="KW-0808">Transferase</keyword>
<dbReference type="GO" id="GO:0005737">
    <property type="term" value="C:cytoplasm"/>
    <property type="evidence" value="ECO:0007669"/>
    <property type="project" value="TreeGrafter"/>
</dbReference>
<name>A0AAV4BGA2_9GAST</name>
<organism evidence="9 10">
    <name type="scientific">Plakobranchus ocellatus</name>
    <dbReference type="NCBI Taxonomy" id="259542"/>
    <lineage>
        <taxon>Eukaryota</taxon>
        <taxon>Metazoa</taxon>
        <taxon>Spiralia</taxon>
        <taxon>Lophotrochozoa</taxon>
        <taxon>Mollusca</taxon>
        <taxon>Gastropoda</taxon>
        <taxon>Heterobranchia</taxon>
        <taxon>Euthyneura</taxon>
        <taxon>Panpulmonata</taxon>
        <taxon>Sacoglossa</taxon>
        <taxon>Placobranchoidea</taxon>
        <taxon>Plakobranchidae</taxon>
        <taxon>Plakobranchus</taxon>
    </lineage>
</organism>
<dbReference type="InterPro" id="IPR008166">
    <property type="entry name" value="Glyco_transf_92"/>
</dbReference>
<proteinExistence type="inferred from homology"/>
<protein>
    <submittedName>
        <fullName evidence="9">Upf0392 protein f13g3.3-like isoform x1</fullName>
    </submittedName>
</protein>
<feature type="transmembrane region" description="Helical" evidence="8">
    <location>
        <begin position="60"/>
        <end position="81"/>
    </location>
</feature>
<evidence type="ECO:0000313" key="10">
    <source>
        <dbReference type="Proteomes" id="UP000735302"/>
    </source>
</evidence>
<sequence>MSIGSIKWNVFERLSASNLGTRAMVKQNSKRWKRATTMQNSSKHKTVKPDRRKLGKHKFCLLRIFYGVTTFVIFALSTFLLNTGSDLWQRIQTSPRSVQRESFVRYAGNTKTSINASENDSNARKQDFRPVKEASTSLFVYSAFLEVQNVIIIAIKERGLTLQSLFCVFGKFEGKGSSDLVSANQMLVVKASVRDLNDDHGLEFTAAYITCPLPRSPAEGSHLAASYSDDSTLHLPPTVGLAISDKFPLNAVVELPLLVPNGRCFHEKVTPTAAESSKSIASENCRDPQHEVEFTECLPALHSKFSDAAQVVEKIEMSRLLGVRRVVFYNNSISDNVDAVLRMYIKDWAEGRESLEVVVLPWKLPSAVSLGKIHNFGQMAAINDCLHRYRERSKFMTFASLNEHIIPRSHKTWSQFINHVQSSSPGQSGLLFTTTIFRQKWTQPAQACRGVADMYRSNILSYTQRGNNIFRPRVSSKMIVDPKKVEEMGVNFAWRMSGKTYTVPETDGLVHSYRKALPKDQFTEDEWQRLSTPVTDLYVVETFDEKLAARLKEVWAKLSDGSKPSLMSSLPESDHNFKVLEGIGSIMLVYSAIWEGSAVRIVAIKKLGERITNLMCVFCELLGQNSSNTVKATVKDLPEHHNTEHTAAVITCPISREDKDKVPAWIGLFDDRDASSQPKVILPIEALYTQNQREQTNETVTINRTAGERTKVEFTLCIPAMVNYQNAAQLVEKIEMSRLLGVRRVVFYNNSISENVDAVLRMYIKDWAEGRESLEVVVYPWQLPLVIQDGHEKPLDIHYFGQMASIDHCLHRYRRFTSYTIFSDLDEFIIPLRHNNLSQLISERKSLNNSYIGFMFQSTVFNHNRPSPGKGFEAEARRYGSAVLGLISRDDYFFPVKVRSKVIVDPSKVEVMGIHFIWKGSGRTDNVPMEQGMVSHYRAPLKICEKQVNDTRVVEKFGSKLVARLKHVWSRLHDLSLELKPFEQCERITECPVALKFQSIFNAALFK</sequence>
<evidence type="ECO:0000256" key="4">
    <source>
        <dbReference type="ARBA" id="ARBA00022679"/>
    </source>
</evidence>
<comment type="subcellular location">
    <subcellularLocation>
        <location evidence="1">Membrane</location>
        <topology evidence="1">Single-pass membrane protein</topology>
    </subcellularLocation>
</comment>
<dbReference type="Proteomes" id="UP000735302">
    <property type="component" value="Unassembled WGS sequence"/>
</dbReference>
<dbReference type="GO" id="GO:0016757">
    <property type="term" value="F:glycosyltransferase activity"/>
    <property type="evidence" value="ECO:0007669"/>
    <property type="project" value="UniProtKB-KW"/>
</dbReference>
<reference evidence="9 10" key="1">
    <citation type="journal article" date="2021" name="Elife">
        <title>Chloroplast acquisition without the gene transfer in kleptoplastic sea slugs, Plakobranchus ocellatus.</title>
        <authorList>
            <person name="Maeda T."/>
            <person name="Takahashi S."/>
            <person name="Yoshida T."/>
            <person name="Shimamura S."/>
            <person name="Takaki Y."/>
            <person name="Nagai Y."/>
            <person name="Toyoda A."/>
            <person name="Suzuki Y."/>
            <person name="Arimoto A."/>
            <person name="Ishii H."/>
            <person name="Satoh N."/>
            <person name="Nishiyama T."/>
            <person name="Hasebe M."/>
            <person name="Maruyama T."/>
            <person name="Minagawa J."/>
            <person name="Obokata J."/>
            <person name="Shigenobu S."/>
        </authorList>
    </citation>
    <scope>NUCLEOTIDE SEQUENCE [LARGE SCALE GENOMIC DNA]</scope>
</reference>
<keyword evidence="3" id="KW-0328">Glycosyltransferase</keyword>
<evidence type="ECO:0000256" key="7">
    <source>
        <dbReference type="ARBA" id="ARBA00023136"/>
    </source>
</evidence>
<dbReference type="EMBL" id="BLXT01004938">
    <property type="protein sequence ID" value="GFO18183.1"/>
    <property type="molecule type" value="Genomic_DNA"/>
</dbReference>
<evidence type="ECO:0000256" key="5">
    <source>
        <dbReference type="ARBA" id="ARBA00022692"/>
    </source>
</evidence>
<evidence type="ECO:0000256" key="8">
    <source>
        <dbReference type="SAM" id="Phobius"/>
    </source>
</evidence>
<evidence type="ECO:0000313" key="9">
    <source>
        <dbReference type="EMBL" id="GFO18183.1"/>
    </source>
</evidence>
<gene>
    <name evidence="9" type="ORF">PoB_004468800</name>
</gene>
<dbReference type="GO" id="GO:0016020">
    <property type="term" value="C:membrane"/>
    <property type="evidence" value="ECO:0007669"/>
    <property type="project" value="UniProtKB-SubCell"/>
</dbReference>
<evidence type="ECO:0000256" key="1">
    <source>
        <dbReference type="ARBA" id="ARBA00004167"/>
    </source>
</evidence>
<comment type="caution">
    <text evidence="9">The sequence shown here is derived from an EMBL/GenBank/DDBJ whole genome shotgun (WGS) entry which is preliminary data.</text>
</comment>